<protein>
    <submittedName>
        <fullName evidence="2">Uu.00g071300.m01.CDS01</fullName>
    </submittedName>
</protein>
<dbReference type="Proteomes" id="UP001295740">
    <property type="component" value="Unassembled WGS sequence"/>
</dbReference>
<comment type="caution">
    <text evidence="2">The sequence shown here is derived from an EMBL/GenBank/DDBJ whole genome shotgun (WGS) entry which is preliminary data.</text>
</comment>
<accession>A0AAI8VVQ9</accession>
<dbReference type="AlphaFoldDB" id="A0AAI8VVQ9"/>
<feature type="compositionally biased region" description="Basic and acidic residues" evidence="1">
    <location>
        <begin position="124"/>
        <end position="143"/>
    </location>
</feature>
<organism evidence="2 3">
    <name type="scientific">Anthostomella pinea</name>
    <dbReference type="NCBI Taxonomy" id="933095"/>
    <lineage>
        <taxon>Eukaryota</taxon>
        <taxon>Fungi</taxon>
        <taxon>Dikarya</taxon>
        <taxon>Ascomycota</taxon>
        <taxon>Pezizomycotina</taxon>
        <taxon>Sordariomycetes</taxon>
        <taxon>Xylariomycetidae</taxon>
        <taxon>Xylariales</taxon>
        <taxon>Xylariaceae</taxon>
        <taxon>Anthostomella</taxon>
    </lineage>
</organism>
<feature type="region of interest" description="Disordered" evidence="1">
    <location>
        <begin position="1"/>
        <end position="143"/>
    </location>
</feature>
<feature type="region of interest" description="Disordered" evidence="1">
    <location>
        <begin position="196"/>
        <end position="483"/>
    </location>
</feature>
<reference evidence="2" key="1">
    <citation type="submission" date="2023-10" db="EMBL/GenBank/DDBJ databases">
        <authorList>
            <person name="Hackl T."/>
        </authorList>
    </citation>
    <scope>NUCLEOTIDE SEQUENCE</scope>
</reference>
<sequence>MMLTPKQPVHYGYRPVHDLPTPPRSSPPVTVQDSSQKPLPALPLKQSPSVKPMSAPHRGLPLPAVMTLPQPPPSGHPHPPAPGPPLQGQGPPAPSPHGQSLGALPAPPQWQGSEESMRNWLMAKTEEEKRRQEEEKTRQETLRLEQRRIEHDILRTSLDRGIPPPMVPVVFAGMSGATLPQAALDWIQQQYLPPQQAHPAQLLPAQGAISPEQRRDSQQYGPYAGSVGVPSTPGSGAGTQVGFVPYQGPGSPTRQRAHTLSMGGPVGRPLGGTALPRIRTGEGVTEPSSALHPSHGLAQQAAASQQETQSPSIYFHYWQPPNSQAGSNQPSAPSVDSPRKRKATGPPQSGPPPTSQTRLRSPPFVQQGGPSMLSNPPPGRRRGHSRQRSDISSYRSSGRGRGEGFGPHGGFSPGLGTSREAPTGESSQQQPRSSGHSVSSMLSDQPSPRYVAEMRAQQGESERRNSPNASEERSRGGPPRENE</sequence>
<name>A0AAI8VVQ9_9PEZI</name>
<proteinExistence type="predicted"/>
<feature type="compositionally biased region" description="Low complexity" evidence="1">
    <location>
        <begin position="224"/>
        <end position="234"/>
    </location>
</feature>
<feature type="compositionally biased region" description="Basic and acidic residues" evidence="1">
    <location>
        <begin position="460"/>
        <end position="483"/>
    </location>
</feature>
<feature type="compositionally biased region" description="Low complexity" evidence="1">
    <location>
        <begin position="196"/>
        <end position="206"/>
    </location>
</feature>
<keyword evidence="3" id="KW-1185">Reference proteome</keyword>
<dbReference type="EMBL" id="CAUWAG010000018">
    <property type="protein sequence ID" value="CAJ2511505.1"/>
    <property type="molecule type" value="Genomic_DNA"/>
</dbReference>
<feature type="compositionally biased region" description="Polar residues" evidence="1">
    <location>
        <begin position="424"/>
        <end position="446"/>
    </location>
</feature>
<evidence type="ECO:0000256" key="1">
    <source>
        <dbReference type="SAM" id="MobiDB-lite"/>
    </source>
</evidence>
<evidence type="ECO:0000313" key="2">
    <source>
        <dbReference type="EMBL" id="CAJ2511505.1"/>
    </source>
</evidence>
<evidence type="ECO:0000313" key="3">
    <source>
        <dbReference type="Proteomes" id="UP001295740"/>
    </source>
</evidence>
<feature type="compositionally biased region" description="Gly residues" evidence="1">
    <location>
        <begin position="403"/>
        <end position="413"/>
    </location>
</feature>
<gene>
    <name evidence="2" type="ORF">KHLLAP_LOCUS11973</name>
</gene>
<feature type="compositionally biased region" description="Polar residues" evidence="1">
    <location>
        <begin position="320"/>
        <end position="334"/>
    </location>
</feature>
<feature type="compositionally biased region" description="Pro residues" evidence="1">
    <location>
        <begin position="69"/>
        <end position="95"/>
    </location>
</feature>